<evidence type="ECO:0000256" key="2">
    <source>
        <dbReference type="SAM" id="SignalP"/>
    </source>
</evidence>
<evidence type="ECO:0008006" key="5">
    <source>
        <dbReference type="Google" id="ProtNLM"/>
    </source>
</evidence>
<keyword evidence="1" id="KW-1133">Transmembrane helix</keyword>
<evidence type="ECO:0000256" key="1">
    <source>
        <dbReference type="SAM" id="Phobius"/>
    </source>
</evidence>
<sequence>MKKKIFYLMTALLLSFTPIALQASAIVAEEPTTMSVENEVKAKALVQRLEEIKAMDKSSMTSKEKKALRKEVRSTKAALSEMNGGVYLSVGAIIIIILLLIILL</sequence>
<reference evidence="3 4" key="1">
    <citation type="submission" date="2023-12" db="EMBL/GenBank/DDBJ databases">
        <title>Novel species of the genus Arcicella isolated from rivers.</title>
        <authorList>
            <person name="Lu H."/>
        </authorList>
    </citation>
    <scope>NUCLEOTIDE SEQUENCE [LARGE SCALE GENOMIC DNA]</scope>
    <source>
        <strain evidence="3 4">KCTC 23307</strain>
    </source>
</reference>
<dbReference type="RefSeq" id="WP_323296269.1">
    <property type="nucleotide sequence ID" value="NZ_JAYFUM010000008.1"/>
</dbReference>
<dbReference type="EMBL" id="JAYFUM010000008">
    <property type="protein sequence ID" value="MEA5139108.1"/>
    <property type="molecule type" value="Genomic_DNA"/>
</dbReference>
<gene>
    <name evidence="3" type="ORF">VB248_08185</name>
</gene>
<feature type="transmembrane region" description="Helical" evidence="1">
    <location>
        <begin position="84"/>
        <end position="103"/>
    </location>
</feature>
<organism evidence="3 4">
    <name type="scientific">Arcicella rigui</name>
    <dbReference type="NCBI Taxonomy" id="797020"/>
    <lineage>
        <taxon>Bacteria</taxon>
        <taxon>Pseudomonadati</taxon>
        <taxon>Bacteroidota</taxon>
        <taxon>Cytophagia</taxon>
        <taxon>Cytophagales</taxon>
        <taxon>Flectobacillaceae</taxon>
        <taxon>Arcicella</taxon>
    </lineage>
</organism>
<keyword evidence="1" id="KW-0472">Membrane</keyword>
<proteinExistence type="predicted"/>
<dbReference type="Proteomes" id="UP001302949">
    <property type="component" value="Unassembled WGS sequence"/>
</dbReference>
<accession>A0ABU5Q936</accession>
<feature type="signal peptide" evidence="2">
    <location>
        <begin position="1"/>
        <end position="22"/>
    </location>
</feature>
<name>A0ABU5Q936_9BACT</name>
<keyword evidence="2" id="KW-0732">Signal</keyword>
<evidence type="ECO:0000313" key="3">
    <source>
        <dbReference type="EMBL" id="MEA5139108.1"/>
    </source>
</evidence>
<protein>
    <recommendedName>
        <fullName evidence="5">Seryl-tRNA synthetase</fullName>
    </recommendedName>
</protein>
<keyword evidence="1" id="KW-0812">Transmembrane</keyword>
<feature type="chain" id="PRO_5046158645" description="Seryl-tRNA synthetase" evidence="2">
    <location>
        <begin position="23"/>
        <end position="104"/>
    </location>
</feature>
<evidence type="ECO:0000313" key="4">
    <source>
        <dbReference type="Proteomes" id="UP001302949"/>
    </source>
</evidence>
<comment type="caution">
    <text evidence="3">The sequence shown here is derived from an EMBL/GenBank/DDBJ whole genome shotgun (WGS) entry which is preliminary data.</text>
</comment>
<keyword evidence="4" id="KW-1185">Reference proteome</keyword>